<dbReference type="Proteomes" id="UP000735302">
    <property type="component" value="Unassembled WGS sequence"/>
</dbReference>
<dbReference type="AlphaFoldDB" id="A0AAV3ZPS5"/>
<sequence>MPFAAMNKLVSATGTQTTITITYKQNRTHTLHNQYHLPTGPHADYTIDVNYGPHIHCTITITYQQDRMHTLHNHYRLPTGPQAHKVQSLSHTNRTARAHSTITITYQQDRTQTFHNHYHFTNRTARIYNTICLPGGPPLILSRPPPPPSPSSSRFPSRDLRRRLITLSLPFLAPTLPSLNNLEPKPNGKARPGGGPADIGCCHRPIILEDCSAQVWPTLN</sequence>
<evidence type="ECO:0000313" key="2">
    <source>
        <dbReference type="Proteomes" id="UP000735302"/>
    </source>
</evidence>
<gene>
    <name evidence="1" type="ORF">PoB_002307300</name>
</gene>
<proteinExistence type="predicted"/>
<keyword evidence="2" id="KW-1185">Reference proteome</keyword>
<reference evidence="1 2" key="1">
    <citation type="journal article" date="2021" name="Elife">
        <title>Chloroplast acquisition without the gene transfer in kleptoplastic sea slugs, Plakobranchus ocellatus.</title>
        <authorList>
            <person name="Maeda T."/>
            <person name="Takahashi S."/>
            <person name="Yoshida T."/>
            <person name="Shimamura S."/>
            <person name="Takaki Y."/>
            <person name="Nagai Y."/>
            <person name="Toyoda A."/>
            <person name="Suzuki Y."/>
            <person name="Arimoto A."/>
            <person name="Ishii H."/>
            <person name="Satoh N."/>
            <person name="Nishiyama T."/>
            <person name="Hasebe M."/>
            <person name="Maruyama T."/>
            <person name="Minagawa J."/>
            <person name="Obokata J."/>
            <person name="Shigenobu S."/>
        </authorList>
    </citation>
    <scope>NUCLEOTIDE SEQUENCE [LARGE SCALE GENOMIC DNA]</scope>
</reference>
<organism evidence="1 2">
    <name type="scientific">Plakobranchus ocellatus</name>
    <dbReference type="NCBI Taxonomy" id="259542"/>
    <lineage>
        <taxon>Eukaryota</taxon>
        <taxon>Metazoa</taxon>
        <taxon>Spiralia</taxon>
        <taxon>Lophotrochozoa</taxon>
        <taxon>Mollusca</taxon>
        <taxon>Gastropoda</taxon>
        <taxon>Heterobranchia</taxon>
        <taxon>Euthyneura</taxon>
        <taxon>Panpulmonata</taxon>
        <taxon>Sacoglossa</taxon>
        <taxon>Placobranchoidea</taxon>
        <taxon>Plakobranchidae</taxon>
        <taxon>Plakobranchus</taxon>
    </lineage>
</organism>
<dbReference type="EMBL" id="BLXT01002683">
    <property type="protein sequence ID" value="GFN96567.1"/>
    <property type="molecule type" value="Genomic_DNA"/>
</dbReference>
<comment type="caution">
    <text evidence="1">The sequence shown here is derived from an EMBL/GenBank/DDBJ whole genome shotgun (WGS) entry which is preliminary data.</text>
</comment>
<accession>A0AAV3ZPS5</accession>
<protein>
    <submittedName>
        <fullName evidence="1">Uncharacterized protein</fullName>
    </submittedName>
</protein>
<name>A0AAV3ZPS5_9GAST</name>
<evidence type="ECO:0000313" key="1">
    <source>
        <dbReference type="EMBL" id="GFN96567.1"/>
    </source>
</evidence>